<evidence type="ECO:0000256" key="5">
    <source>
        <dbReference type="ARBA" id="ARBA00022840"/>
    </source>
</evidence>
<evidence type="ECO:0000313" key="15">
    <source>
        <dbReference type="WBParaSite" id="MhA1_Contig827.frz3.gene10"/>
    </source>
</evidence>
<dbReference type="SUPFAM" id="SSF47323">
    <property type="entry name" value="Anticodon-binding domain of a subclass of class I aminoacyl-tRNA synthetases"/>
    <property type="match status" value="1"/>
</dbReference>
<dbReference type="OMA" id="YLTRDIC"/>
<dbReference type="EC" id="6.1.1.19" evidence="2"/>
<dbReference type="GO" id="GO:0004814">
    <property type="term" value="F:arginine-tRNA ligase activity"/>
    <property type="evidence" value="ECO:0007669"/>
    <property type="project" value="UniProtKB-EC"/>
</dbReference>
<dbReference type="SUPFAM" id="SSF52374">
    <property type="entry name" value="Nucleotidylyl transferase"/>
    <property type="match status" value="1"/>
</dbReference>
<dbReference type="InterPro" id="IPR035684">
    <property type="entry name" value="ArgRS_core"/>
</dbReference>
<dbReference type="Gene3D" id="1.10.730.10">
    <property type="entry name" value="Isoleucyl-tRNA Synthetase, Domain 1"/>
    <property type="match status" value="1"/>
</dbReference>
<comment type="function">
    <text evidence="11">Catalyzes the attachment of arginine to tRNA(Arg) in a two-step reaction: arginine is first activated by ATP to form Arg-AMP and then transferred to the acceptor end of tRNA(Arg).</text>
</comment>
<proteinExistence type="inferred from homology"/>
<evidence type="ECO:0000256" key="9">
    <source>
        <dbReference type="ARBA" id="ARBA00039495"/>
    </source>
</evidence>
<evidence type="ECO:0000256" key="11">
    <source>
        <dbReference type="ARBA" id="ARBA00049595"/>
    </source>
</evidence>
<dbReference type="InterPro" id="IPR009080">
    <property type="entry name" value="tRNAsynth_Ia_anticodon-bd"/>
</dbReference>
<comment type="catalytic activity">
    <reaction evidence="10">
        <text>tRNA(Arg) + L-arginine + ATP = L-arginyl-tRNA(Arg) + AMP + diphosphate</text>
        <dbReference type="Rhea" id="RHEA:20301"/>
        <dbReference type="Rhea" id="RHEA-COMP:9658"/>
        <dbReference type="Rhea" id="RHEA-COMP:9673"/>
        <dbReference type="ChEBI" id="CHEBI:30616"/>
        <dbReference type="ChEBI" id="CHEBI:32682"/>
        <dbReference type="ChEBI" id="CHEBI:33019"/>
        <dbReference type="ChEBI" id="CHEBI:78442"/>
        <dbReference type="ChEBI" id="CHEBI:78513"/>
        <dbReference type="ChEBI" id="CHEBI:456215"/>
        <dbReference type="EC" id="6.1.1.19"/>
    </reaction>
</comment>
<evidence type="ECO:0000259" key="13">
    <source>
        <dbReference type="SMART" id="SM00836"/>
    </source>
</evidence>
<dbReference type="Proteomes" id="UP000095281">
    <property type="component" value="Unplaced"/>
</dbReference>
<protein>
    <recommendedName>
        <fullName evidence="9">Probable arginine--tRNA ligase, mitochondrial</fullName>
        <ecNumber evidence="2">6.1.1.19</ecNumber>
    </recommendedName>
    <alternativeName>
        <fullName evidence="8">Arginyl-tRNA synthetase</fullName>
    </alternativeName>
</protein>
<evidence type="ECO:0000256" key="4">
    <source>
        <dbReference type="ARBA" id="ARBA00022741"/>
    </source>
</evidence>
<evidence type="ECO:0000256" key="1">
    <source>
        <dbReference type="ARBA" id="ARBA00005594"/>
    </source>
</evidence>
<dbReference type="InterPro" id="IPR001412">
    <property type="entry name" value="aa-tRNA-synth_I_CS"/>
</dbReference>
<sequence>MLAQSLHRVAFSSNLIPEMLAKFGTKSKKLVIDFSSPNIAKTFHMGNLRSTLYGNFIQKITRLAGHEVVSINYLGDWGPQFSMLAFYWIAVMDGKEGRRKRPEPEEWAKMDSQKKVELLTSSYAAAHRMSRLNASFSAKARQLFLEMEKVKINEENIPEKNASSSEVFEALNLLKEWREISCIYLKDLYSRFGVNFDVWDGESNYILKGSNLVDEMILEGKCVRFPGEDECWGINNADPGLSKIALKRIDGANLYLNRDLASIYDRQNKYNADQYIYVVDKAQANHFAHLRALLRIRGDNDLAERIIHHSYGKVIGLSTREGKNDSVDYLISEGNSESDAYIKKSYTRKSTDEEKELLCQLLTQNQLAFSIICRAKHSDFNFSFRGAFLPEGTNSLILLEKYSRLNSLEMANLEHLERLKNLNEIDLMKMQPEIGENGRKLARMILEFDTVLNNSLQKMEPSPIALHLVFIRLSNKVGQTLPSLRILGEPLINALPRMLLFTAAKKVLGEGMKLIGIEPIERI</sequence>
<organism evidence="14 15">
    <name type="scientific">Meloidogyne hapla</name>
    <name type="common">Root-knot nematode worm</name>
    <dbReference type="NCBI Taxonomy" id="6305"/>
    <lineage>
        <taxon>Eukaryota</taxon>
        <taxon>Metazoa</taxon>
        <taxon>Ecdysozoa</taxon>
        <taxon>Nematoda</taxon>
        <taxon>Chromadorea</taxon>
        <taxon>Rhabditida</taxon>
        <taxon>Tylenchina</taxon>
        <taxon>Tylenchomorpha</taxon>
        <taxon>Tylenchoidea</taxon>
        <taxon>Meloidogynidae</taxon>
        <taxon>Meloidogyninae</taxon>
        <taxon>Meloidogyne</taxon>
    </lineage>
</organism>
<keyword evidence="14" id="KW-1185">Reference proteome</keyword>
<keyword evidence="4 12" id="KW-0547">Nucleotide-binding</keyword>
<evidence type="ECO:0000256" key="7">
    <source>
        <dbReference type="ARBA" id="ARBA00023146"/>
    </source>
</evidence>
<evidence type="ECO:0000256" key="6">
    <source>
        <dbReference type="ARBA" id="ARBA00022917"/>
    </source>
</evidence>
<evidence type="ECO:0000256" key="3">
    <source>
        <dbReference type="ARBA" id="ARBA00022598"/>
    </source>
</evidence>
<dbReference type="Gene3D" id="3.40.50.620">
    <property type="entry name" value="HUPs"/>
    <property type="match status" value="1"/>
</dbReference>
<name>A0A1I8C0U8_MELHA</name>
<keyword evidence="7 12" id="KW-0030">Aminoacyl-tRNA synthetase</keyword>
<dbReference type="PANTHER" id="PTHR11956:SF11">
    <property type="entry name" value="ARGININE--TRNA LIGASE, MITOCHONDRIAL-RELATED"/>
    <property type="match status" value="1"/>
</dbReference>
<dbReference type="PROSITE" id="PS00178">
    <property type="entry name" value="AA_TRNA_LIGASE_I"/>
    <property type="match status" value="1"/>
</dbReference>
<feature type="domain" description="DALR anticodon binding" evidence="13">
    <location>
        <begin position="397"/>
        <end position="523"/>
    </location>
</feature>
<dbReference type="InterPro" id="IPR008909">
    <property type="entry name" value="DALR_anticod-bd"/>
</dbReference>
<keyword evidence="6 12" id="KW-0648">Protein biosynthesis</keyword>
<evidence type="ECO:0000313" key="14">
    <source>
        <dbReference type="Proteomes" id="UP000095281"/>
    </source>
</evidence>
<dbReference type="GO" id="GO:0005739">
    <property type="term" value="C:mitochondrion"/>
    <property type="evidence" value="ECO:0007669"/>
    <property type="project" value="TreeGrafter"/>
</dbReference>
<dbReference type="PRINTS" id="PR01038">
    <property type="entry name" value="TRNASYNTHARG"/>
</dbReference>
<accession>A0A1I8C0U8</accession>
<dbReference type="GO" id="GO:0005524">
    <property type="term" value="F:ATP binding"/>
    <property type="evidence" value="ECO:0007669"/>
    <property type="project" value="UniProtKB-KW"/>
</dbReference>
<dbReference type="PANTHER" id="PTHR11956">
    <property type="entry name" value="ARGINYL-TRNA SYNTHETASE"/>
    <property type="match status" value="1"/>
</dbReference>
<evidence type="ECO:0000256" key="12">
    <source>
        <dbReference type="RuleBase" id="RU363038"/>
    </source>
</evidence>
<evidence type="ECO:0000256" key="8">
    <source>
        <dbReference type="ARBA" id="ARBA00033033"/>
    </source>
</evidence>
<evidence type="ECO:0000256" key="2">
    <source>
        <dbReference type="ARBA" id="ARBA00012837"/>
    </source>
</evidence>
<reference evidence="15" key="1">
    <citation type="submission" date="2016-11" db="UniProtKB">
        <authorList>
            <consortium name="WormBaseParasite"/>
        </authorList>
    </citation>
    <scope>IDENTIFICATION</scope>
</reference>
<evidence type="ECO:0000256" key="10">
    <source>
        <dbReference type="ARBA" id="ARBA00049339"/>
    </source>
</evidence>
<dbReference type="SMART" id="SM00836">
    <property type="entry name" value="DALR_1"/>
    <property type="match status" value="1"/>
</dbReference>
<keyword evidence="5 12" id="KW-0067">ATP-binding</keyword>
<dbReference type="WBParaSite" id="MhA1_Contig827.frz3.gene10">
    <property type="protein sequence ID" value="MhA1_Contig827.frz3.gene10"/>
    <property type="gene ID" value="MhA1_Contig827.frz3.gene10"/>
</dbReference>
<dbReference type="AlphaFoldDB" id="A0A1I8C0U8"/>
<dbReference type="Pfam" id="PF05746">
    <property type="entry name" value="DALR_1"/>
    <property type="match status" value="1"/>
</dbReference>
<dbReference type="InterPro" id="IPR001278">
    <property type="entry name" value="Arg-tRNA-ligase"/>
</dbReference>
<keyword evidence="3 12" id="KW-0436">Ligase</keyword>
<dbReference type="GO" id="GO:0006420">
    <property type="term" value="P:arginyl-tRNA aminoacylation"/>
    <property type="evidence" value="ECO:0007669"/>
    <property type="project" value="InterPro"/>
</dbReference>
<dbReference type="InterPro" id="IPR014729">
    <property type="entry name" value="Rossmann-like_a/b/a_fold"/>
</dbReference>
<dbReference type="GO" id="GO:0032543">
    <property type="term" value="P:mitochondrial translation"/>
    <property type="evidence" value="ECO:0007669"/>
    <property type="project" value="TreeGrafter"/>
</dbReference>
<dbReference type="Pfam" id="PF00750">
    <property type="entry name" value="tRNA-synt_1d"/>
    <property type="match status" value="1"/>
</dbReference>
<comment type="similarity">
    <text evidence="1 12">Belongs to the class-I aminoacyl-tRNA synthetase family.</text>
</comment>